<dbReference type="FunFam" id="2.170.270.10:FF:000037">
    <property type="entry name" value="Histone-lysine N-methyltransferase"/>
    <property type="match status" value="1"/>
</dbReference>
<evidence type="ECO:0000256" key="5">
    <source>
        <dbReference type="ARBA" id="ARBA00022679"/>
    </source>
</evidence>
<feature type="region of interest" description="Disordered" evidence="8">
    <location>
        <begin position="1"/>
        <end position="55"/>
    </location>
</feature>
<evidence type="ECO:0000313" key="13">
    <source>
        <dbReference type="Proteomes" id="UP001056012"/>
    </source>
</evidence>
<feature type="compositionally biased region" description="Basic residues" evidence="8">
    <location>
        <begin position="311"/>
        <end position="320"/>
    </location>
</feature>
<keyword evidence="4" id="KW-0489">Methyltransferase</keyword>
<feature type="compositionally biased region" description="Basic and acidic residues" evidence="8">
    <location>
        <begin position="723"/>
        <end position="733"/>
    </location>
</feature>
<dbReference type="GO" id="GO:0005694">
    <property type="term" value="C:chromosome"/>
    <property type="evidence" value="ECO:0007669"/>
    <property type="project" value="UniProtKB-SubCell"/>
</dbReference>
<dbReference type="SUPFAM" id="SSF82199">
    <property type="entry name" value="SET domain"/>
    <property type="match status" value="1"/>
</dbReference>
<evidence type="ECO:0000256" key="4">
    <source>
        <dbReference type="ARBA" id="ARBA00022603"/>
    </source>
</evidence>
<dbReference type="OrthoDB" id="422362at2759"/>
<feature type="compositionally biased region" description="Low complexity" evidence="8">
    <location>
        <begin position="7"/>
        <end position="19"/>
    </location>
</feature>
<reference evidence="12" key="1">
    <citation type="submission" date="2021-12" db="EMBL/GenBank/DDBJ databases">
        <title>Curvularia clavata genome.</title>
        <authorList>
            <person name="Cao Y."/>
        </authorList>
    </citation>
    <scope>NUCLEOTIDE SEQUENCE</scope>
    <source>
        <strain evidence="12">Yc1106</strain>
    </source>
</reference>
<evidence type="ECO:0000256" key="7">
    <source>
        <dbReference type="ARBA" id="ARBA00023242"/>
    </source>
</evidence>
<dbReference type="Gene3D" id="2.170.270.10">
    <property type="entry name" value="SET domain"/>
    <property type="match status" value="1"/>
</dbReference>
<feature type="compositionally biased region" description="Polar residues" evidence="8">
    <location>
        <begin position="767"/>
        <end position="797"/>
    </location>
</feature>
<feature type="region of interest" description="Disordered" evidence="8">
    <location>
        <begin position="75"/>
        <end position="103"/>
    </location>
</feature>
<feature type="compositionally biased region" description="Polar residues" evidence="8">
    <location>
        <begin position="192"/>
        <end position="206"/>
    </location>
</feature>
<evidence type="ECO:0000259" key="11">
    <source>
        <dbReference type="PROSITE" id="PS51215"/>
    </source>
</evidence>
<feature type="compositionally biased region" description="Low complexity" evidence="8">
    <location>
        <begin position="32"/>
        <end position="44"/>
    </location>
</feature>
<dbReference type="InterPro" id="IPR046341">
    <property type="entry name" value="SET_dom_sf"/>
</dbReference>
<dbReference type="SMART" id="SM00317">
    <property type="entry name" value="SET"/>
    <property type="match status" value="1"/>
</dbReference>
<evidence type="ECO:0000259" key="9">
    <source>
        <dbReference type="PROSITE" id="PS50280"/>
    </source>
</evidence>
<name>A0A9Q8ZFX7_CURCL</name>
<keyword evidence="13" id="KW-1185">Reference proteome</keyword>
<dbReference type="InterPro" id="IPR006560">
    <property type="entry name" value="AWS_dom"/>
</dbReference>
<feature type="compositionally biased region" description="Low complexity" evidence="8">
    <location>
        <begin position="683"/>
        <end position="702"/>
    </location>
</feature>
<dbReference type="InterPro" id="IPR050777">
    <property type="entry name" value="SET2_Histone-Lys_MeTrsfase"/>
</dbReference>
<dbReference type="PANTHER" id="PTHR22884">
    <property type="entry name" value="SET DOMAIN PROTEINS"/>
    <property type="match status" value="1"/>
</dbReference>
<dbReference type="PROSITE" id="PS50280">
    <property type="entry name" value="SET"/>
    <property type="match status" value="1"/>
</dbReference>
<keyword evidence="5" id="KW-0808">Transferase</keyword>
<evidence type="ECO:0000256" key="8">
    <source>
        <dbReference type="SAM" id="MobiDB-lite"/>
    </source>
</evidence>
<feature type="compositionally biased region" description="Basic and acidic residues" evidence="8">
    <location>
        <begin position="654"/>
        <end position="677"/>
    </location>
</feature>
<evidence type="ECO:0000256" key="6">
    <source>
        <dbReference type="ARBA" id="ARBA00022691"/>
    </source>
</evidence>
<dbReference type="Pfam" id="PF00856">
    <property type="entry name" value="SET"/>
    <property type="match status" value="1"/>
</dbReference>
<organism evidence="12 13">
    <name type="scientific">Curvularia clavata</name>
    <dbReference type="NCBI Taxonomy" id="95742"/>
    <lineage>
        <taxon>Eukaryota</taxon>
        <taxon>Fungi</taxon>
        <taxon>Dikarya</taxon>
        <taxon>Ascomycota</taxon>
        <taxon>Pezizomycotina</taxon>
        <taxon>Dothideomycetes</taxon>
        <taxon>Pleosporomycetidae</taxon>
        <taxon>Pleosporales</taxon>
        <taxon>Pleosporineae</taxon>
        <taxon>Pleosporaceae</taxon>
        <taxon>Curvularia</taxon>
    </lineage>
</organism>
<proteinExistence type="predicted"/>
<sequence>MAERDTSPTSTSSTLSNITVRTDKQADNRAMSSASPSISTPPTSLGDEASVASEMPKIEQVIEVHEEVSSMEILSDMTPLPDNPGTVEASSENRRPARSSRKSVATYNVQILAGTAIHTPTKYLERHHKTVVHGSLDEIIKNEPLPPKRKYTKRKSVAADGSDLAEKQSSSKYLKRKSVAVDGSDQAEEQLASETSLAAQRRTSSRVTDLRKEVLRNISGVGEAITNTLSGGKALLPGNLRRISSAPQLKSQAQSSAGSLKRSRATAEETDSVQESEPQEVKPKTKVWLKQGLYVGQDRDFDPRLSESQNRAKKRARKSKDAKGTSALPLPIFATERLLNEDPRHVFRDFKLPFDTYHPLPRKVKVEGWTKLNKNRFIGDASALWKRDKQDTSQCYCDVEDGCGESCHNRIMAYECDSTNCPLTEEQCNNRPFAQLKKRAKGNGYDYGVEVLNTEDRGYGVRAMRTFEPHQIIVEYAGEIITQSECERRMKQIYKKDKCYYLMSFDNKMIIDATRGTIARFVNHSCEPNCEMIKWTVGGEPRMALFAGSRGIMTGEELTYDYNFDPFSQKNIQECRCGTESCRGVLGPKPKKPVEEKSIASAIITGTKRKLQDLLGKRRAGSESGQNSPKKRKLLAGKIGSIKARNKLIASETARQRAEREATELSRQNASREDRALKRSVPAKGKAATSKTTKTTRHTTVTFQRKVPRPGALKAIKKPSRTQPDKKRNEAKPKGKKGLRAAQRPSTPDRETTATASDSEEEVGLSVNITPASLRSATRKSAQASPLQPQSTQSRSRNSVRAK</sequence>
<dbReference type="Proteomes" id="UP001056012">
    <property type="component" value="Chromosome 8"/>
</dbReference>
<evidence type="ECO:0000256" key="3">
    <source>
        <dbReference type="ARBA" id="ARBA00022454"/>
    </source>
</evidence>
<accession>A0A9Q8ZFX7</accession>
<keyword evidence="3" id="KW-0158">Chromosome</keyword>
<evidence type="ECO:0000256" key="1">
    <source>
        <dbReference type="ARBA" id="ARBA00004123"/>
    </source>
</evidence>
<feature type="compositionally biased region" description="Basic residues" evidence="8">
    <location>
        <begin position="147"/>
        <end position="156"/>
    </location>
</feature>
<dbReference type="SMART" id="SM00570">
    <property type="entry name" value="AWS"/>
    <property type="match status" value="1"/>
</dbReference>
<feature type="compositionally biased region" description="Polar residues" evidence="8">
    <location>
        <begin position="245"/>
        <end position="258"/>
    </location>
</feature>
<dbReference type="AlphaFoldDB" id="A0A9Q8ZFX7"/>
<protein>
    <submittedName>
        <fullName evidence="12">Uncharacterized protein</fullName>
    </submittedName>
</protein>
<dbReference type="Pfam" id="PF17907">
    <property type="entry name" value="AWS"/>
    <property type="match status" value="1"/>
</dbReference>
<dbReference type="PROSITE" id="PS50868">
    <property type="entry name" value="POST_SET"/>
    <property type="match status" value="1"/>
</dbReference>
<dbReference type="GO" id="GO:0005634">
    <property type="term" value="C:nucleus"/>
    <property type="evidence" value="ECO:0007669"/>
    <property type="project" value="UniProtKB-SubCell"/>
</dbReference>
<dbReference type="InterPro" id="IPR003616">
    <property type="entry name" value="Post-SET_dom"/>
</dbReference>
<gene>
    <name evidence="12" type="ORF">yc1106_09936</name>
</gene>
<feature type="domain" description="SET" evidence="9">
    <location>
        <begin position="447"/>
        <end position="563"/>
    </location>
</feature>
<evidence type="ECO:0000256" key="2">
    <source>
        <dbReference type="ARBA" id="ARBA00004286"/>
    </source>
</evidence>
<feature type="region of interest" description="Disordered" evidence="8">
    <location>
        <begin position="617"/>
        <end position="803"/>
    </location>
</feature>
<feature type="domain" description="AWS" evidence="11">
    <location>
        <begin position="390"/>
        <end position="437"/>
    </location>
</feature>
<dbReference type="PROSITE" id="PS51215">
    <property type="entry name" value="AWS"/>
    <property type="match status" value="1"/>
</dbReference>
<feature type="region of interest" description="Disordered" evidence="8">
    <location>
        <begin position="245"/>
        <end position="284"/>
    </location>
</feature>
<dbReference type="InterPro" id="IPR001214">
    <property type="entry name" value="SET_dom"/>
</dbReference>
<keyword evidence="6" id="KW-0949">S-adenosyl-L-methionine</keyword>
<feature type="region of interest" description="Disordered" evidence="8">
    <location>
        <begin position="142"/>
        <end position="206"/>
    </location>
</feature>
<feature type="domain" description="Post-SET" evidence="10">
    <location>
        <begin position="571"/>
        <end position="587"/>
    </location>
</feature>
<dbReference type="GO" id="GO:0032259">
    <property type="term" value="P:methylation"/>
    <property type="evidence" value="ECO:0007669"/>
    <property type="project" value="UniProtKB-KW"/>
</dbReference>
<dbReference type="VEuPathDB" id="FungiDB:yc1106_09936"/>
<feature type="region of interest" description="Disordered" evidence="8">
    <location>
        <begin position="299"/>
        <end position="324"/>
    </location>
</feature>
<keyword evidence="7" id="KW-0539">Nucleus</keyword>
<comment type="subcellular location">
    <subcellularLocation>
        <location evidence="2">Chromosome</location>
    </subcellularLocation>
    <subcellularLocation>
        <location evidence="1">Nucleus</location>
    </subcellularLocation>
</comment>
<feature type="compositionally biased region" description="Acidic residues" evidence="8">
    <location>
        <begin position="268"/>
        <end position="278"/>
    </location>
</feature>
<evidence type="ECO:0000259" key="10">
    <source>
        <dbReference type="PROSITE" id="PS50868"/>
    </source>
</evidence>
<evidence type="ECO:0000313" key="12">
    <source>
        <dbReference type="EMBL" id="USP82662.1"/>
    </source>
</evidence>
<dbReference type="EMBL" id="CP089281">
    <property type="protein sequence ID" value="USP82662.1"/>
    <property type="molecule type" value="Genomic_DNA"/>
</dbReference>
<dbReference type="GO" id="GO:0042054">
    <property type="term" value="F:histone methyltransferase activity"/>
    <property type="evidence" value="ECO:0007669"/>
    <property type="project" value="InterPro"/>
</dbReference>